<keyword evidence="1" id="KW-1133">Transmembrane helix</keyword>
<organism evidence="5 6">
    <name type="scientific">Xanthobacter tagetidis</name>
    <dbReference type="NCBI Taxonomy" id="60216"/>
    <lineage>
        <taxon>Bacteria</taxon>
        <taxon>Pseudomonadati</taxon>
        <taxon>Pseudomonadota</taxon>
        <taxon>Alphaproteobacteria</taxon>
        <taxon>Hyphomicrobiales</taxon>
        <taxon>Xanthobacteraceae</taxon>
        <taxon>Xanthobacter</taxon>
    </lineage>
</organism>
<feature type="transmembrane region" description="Helical" evidence="1">
    <location>
        <begin position="83"/>
        <end position="109"/>
    </location>
</feature>
<dbReference type="NCBIfam" id="NF040662">
    <property type="entry name" value="attach_TipJ_rel"/>
    <property type="match status" value="1"/>
</dbReference>
<sequence length="1207" mass="129737">MHAAVHVTLPGHQVAQAPIRARETVNGFLRRTGWSTDKLPTICVLNGKPLMRADWGRRRLRKKDRLAFVSKPLGGGSAQGKQIAGLVAMIALMALTTVVAGPLAGVLFGGGKLAEGIIGAAFMAGGAFAINTLIAPKAGGQDDDPGQIYSFGTQSNSARVLQTIPVSYGRVKRAPDYAAVPWSEYLGNEQFLHVVLVDGLGKYERHQILVDDTVLWDSGTGINSEFSGVSIDFYEPGEEITSFPLNVATAAEVAGQELPDDLEWVGGFIANAAGTTATHLAIDIGFPGGLNQVNSSGGLSPVFVPITAQYRPVDDLGAPTGDWATLFTQAYGGQTTKPKRFSRKVAVAPGRYEVRLRRNNDSSAESNITDAVAWAGLRAYLTGPQSFTGVSVTAITMRATQQLTSAAAQRMSVISTRILPVWNGSAWVEQATRSPAWAMWDIATNEDYGARRAISKVDLQSILALDAGATTRGDCFDFTFSSAMGVPEALDTALRVTRAKHRWAGDVLTLVRDEWRDVPSMMLTDQEIVRGSLSVEYLMQPEDSADAVILEYIDESVWQPAEVQVPTDYATDYPVRIQLPGIVQRAQAYREAQFLYRQSQYRRVRPTLETEHDGRLVSMGDHLLVQSDIPGAWGAAGKVVAEDEGTLTLEPAPVWAESGQHYISIRNKFGGAFGPVKCDRGETDADCILDPTDLALVETQQETTLAEVLARSPGAEHPSYAHGLGTAWQRRCIAMTGAPSGDRVQLVLVVDDERVHESSGSPDALPALPTLRLPRAPVVGGLVAKIEQGLIEPALSASWWPAAGALYYVAQVSYDDGDTWETLAESRDAEATWVVEPRALKLRVAAVGSSKGPWQTIDVAAPDITYEMVEVTVSNFEASLRAEFERVAGEQQDYFEALSDALAMVQADISARTYSTYVDERTSRVAAIAGVRAEFYEQLLLAVGPDSALAAQVTALSVQVGDVAASLTISGVARAGWGSATVAYDIAAKVEADGEFYSSGLRVGLVPDGMGGYTGAVYVIADQFVVGNAAGDTFFPLFTISGGNAYLDGNLMLSGTLYANRIRTNDIDTDRIAPNAITAFDSYYNDYAGSGGGTFSGARQFADVTLNRTASTTAQITIDVQIRHTGAANPSAGSIQVRRVISGVSTTVKTMFFFADSIGVAYTSQHIFNYYDFDNVSGSVDYEIWLVTSTYEQVFRQVFVTGQETKR</sequence>
<evidence type="ECO:0000313" key="6">
    <source>
        <dbReference type="Proteomes" id="UP000269692"/>
    </source>
</evidence>
<dbReference type="Pfam" id="PF24801">
    <property type="entry name" value="FNIII-A_GpJ"/>
    <property type="match status" value="1"/>
</dbReference>
<evidence type="ECO:0000256" key="1">
    <source>
        <dbReference type="SAM" id="Phobius"/>
    </source>
</evidence>
<keyword evidence="1" id="KW-0812">Transmembrane</keyword>
<dbReference type="OrthoDB" id="7349961at2"/>
<dbReference type="InterPro" id="IPR032876">
    <property type="entry name" value="J_dom"/>
</dbReference>
<accession>A0A3L7AGI0</accession>
<dbReference type="Proteomes" id="UP000269692">
    <property type="component" value="Unassembled WGS sequence"/>
</dbReference>
<feature type="transmembrane region" description="Helical" evidence="1">
    <location>
        <begin position="116"/>
        <end position="135"/>
    </location>
</feature>
<evidence type="ECO:0000259" key="3">
    <source>
        <dbReference type="Pfam" id="PF13550"/>
    </source>
</evidence>
<protein>
    <submittedName>
        <fullName evidence="5">DUF1983 domain-containing protein</fullName>
    </submittedName>
</protein>
<dbReference type="Pfam" id="PF09327">
    <property type="entry name" value="Phage_Tail_Tip"/>
    <property type="match status" value="1"/>
</dbReference>
<feature type="domain" description="Tip attachment protein J central straight fiber" evidence="2">
    <location>
        <begin position="982"/>
        <end position="1073"/>
    </location>
</feature>
<name>A0A3L7AGI0_9HYPH</name>
<reference evidence="5 6" key="1">
    <citation type="submission" date="2018-10" db="EMBL/GenBank/DDBJ databases">
        <title>Xanthobacter tagetidis genome sequencing and assembly.</title>
        <authorList>
            <person name="Maclea K.S."/>
            <person name="Goen A.E."/>
            <person name="Fatima S.A."/>
        </authorList>
    </citation>
    <scope>NUCLEOTIDE SEQUENCE [LARGE SCALE GENOMIC DNA]</scope>
    <source>
        <strain evidence="5 6">ATCC 700314</strain>
    </source>
</reference>
<evidence type="ECO:0000259" key="4">
    <source>
        <dbReference type="Pfam" id="PF24801"/>
    </source>
</evidence>
<dbReference type="InterPro" id="IPR055385">
    <property type="entry name" value="GpJ_HDII-ins2"/>
</dbReference>
<dbReference type="Pfam" id="PF13550">
    <property type="entry name" value="Phage-tail_3"/>
    <property type="match status" value="1"/>
</dbReference>
<evidence type="ECO:0000313" key="5">
    <source>
        <dbReference type="EMBL" id="RLP79489.1"/>
    </source>
</evidence>
<evidence type="ECO:0000259" key="2">
    <source>
        <dbReference type="Pfam" id="PF09327"/>
    </source>
</evidence>
<keyword evidence="6" id="KW-1185">Reference proteome</keyword>
<dbReference type="RefSeq" id="WP_121622699.1">
    <property type="nucleotide sequence ID" value="NZ_JACIIW010000001.1"/>
</dbReference>
<keyword evidence="1" id="KW-0472">Membrane</keyword>
<dbReference type="AlphaFoldDB" id="A0A3L7AGI0"/>
<comment type="caution">
    <text evidence="5">The sequence shown here is derived from an EMBL/GenBank/DDBJ whole genome shotgun (WGS) entry which is preliminary data.</text>
</comment>
<proteinExistence type="predicted"/>
<feature type="domain" description="Tip attachment protein J" evidence="3">
    <location>
        <begin position="489"/>
        <end position="628"/>
    </location>
</feature>
<dbReference type="EMBL" id="RCTF01000005">
    <property type="protein sequence ID" value="RLP79489.1"/>
    <property type="molecule type" value="Genomic_DNA"/>
</dbReference>
<feature type="domain" description="Tip attachment protein J HDII-ins2" evidence="4">
    <location>
        <begin position="269"/>
        <end position="378"/>
    </location>
</feature>
<gene>
    <name evidence="5" type="ORF">D9R14_07440</name>
</gene>
<dbReference type="InterPro" id="IPR015406">
    <property type="entry name" value="GpJ_CSF"/>
</dbReference>